<evidence type="ECO:0000256" key="5">
    <source>
        <dbReference type="ARBA" id="ARBA00023204"/>
    </source>
</evidence>
<dbReference type="HAMAP" id="MF_00201">
    <property type="entry name" value="RecO"/>
    <property type="match status" value="1"/>
</dbReference>
<dbReference type="SUPFAM" id="SSF57863">
    <property type="entry name" value="ArfGap/RecO-like zinc finger"/>
    <property type="match status" value="1"/>
</dbReference>
<dbReference type="GO" id="GO:0043590">
    <property type="term" value="C:bacterial nucleoid"/>
    <property type="evidence" value="ECO:0007669"/>
    <property type="project" value="TreeGrafter"/>
</dbReference>
<dbReference type="KEGG" id="tum:CBW65_14230"/>
<dbReference type="Proteomes" id="UP000195437">
    <property type="component" value="Chromosome"/>
</dbReference>
<dbReference type="PANTHER" id="PTHR33991">
    <property type="entry name" value="DNA REPAIR PROTEIN RECO"/>
    <property type="match status" value="1"/>
</dbReference>
<dbReference type="OrthoDB" id="9797083at2"/>
<dbReference type="PANTHER" id="PTHR33991:SF1">
    <property type="entry name" value="DNA REPAIR PROTEIN RECO"/>
    <property type="match status" value="1"/>
</dbReference>
<dbReference type="EMBL" id="CP021434">
    <property type="protein sequence ID" value="ARU62034.1"/>
    <property type="molecule type" value="Genomic_DNA"/>
</dbReference>
<evidence type="ECO:0000256" key="3">
    <source>
        <dbReference type="ARBA" id="ARBA00022763"/>
    </source>
</evidence>
<evidence type="ECO:0000256" key="6">
    <source>
        <dbReference type="ARBA" id="ARBA00033409"/>
    </source>
</evidence>
<reference evidence="10" key="1">
    <citation type="submission" date="2017-05" db="EMBL/GenBank/DDBJ databases">
        <authorList>
            <person name="Sung H."/>
        </authorList>
    </citation>
    <scope>NUCLEOTIDE SEQUENCE [LARGE SCALE GENOMIC DNA]</scope>
    <source>
        <strain evidence="10">AR23208</strain>
    </source>
</reference>
<keyword evidence="4 7" id="KW-0233">DNA recombination</keyword>
<dbReference type="InterPro" id="IPR042242">
    <property type="entry name" value="RecO_C"/>
</dbReference>
<dbReference type="InterPro" id="IPR012340">
    <property type="entry name" value="NA-bd_OB-fold"/>
</dbReference>
<keyword evidence="10" id="KW-1185">Reference proteome</keyword>
<dbReference type="InterPro" id="IPR022572">
    <property type="entry name" value="DNA_rep/recomb_RecO_N"/>
</dbReference>
<dbReference type="AlphaFoldDB" id="A0A1Y0IRQ1"/>
<dbReference type="RefSeq" id="WP_087457399.1">
    <property type="nucleotide sequence ID" value="NZ_CP021434.1"/>
</dbReference>
<evidence type="ECO:0000256" key="2">
    <source>
        <dbReference type="ARBA" id="ARBA00021310"/>
    </source>
</evidence>
<proteinExistence type="inferred from homology"/>
<dbReference type="GO" id="GO:0006310">
    <property type="term" value="P:DNA recombination"/>
    <property type="evidence" value="ECO:0007669"/>
    <property type="project" value="UniProtKB-UniRule"/>
</dbReference>
<dbReference type="Gene3D" id="1.20.1440.120">
    <property type="entry name" value="Recombination protein O, C-terminal domain"/>
    <property type="match status" value="1"/>
</dbReference>
<evidence type="ECO:0000256" key="1">
    <source>
        <dbReference type="ARBA" id="ARBA00007452"/>
    </source>
</evidence>
<comment type="function">
    <text evidence="7">Involved in DNA repair and RecF pathway recombination.</text>
</comment>
<dbReference type="Gene3D" id="2.40.50.140">
    <property type="entry name" value="Nucleic acid-binding proteins"/>
    <property type="match status" value="1"/>
</dbReference>
<evidence type="ECO:0000313" key="9">
    <source>
        <dbReference type="EMBL" id="ARU62034.1"/>
    </source>
</evidence>
<dbReference type="GO" id="GO:0006302">
    <property type="term" value="P:double-strand break repair"/>
    <property type="evidence" value="ECO:0007669"/>
    <property type="project" value="TreeGrafter"/>
</dbReference>
<name>A0A1Y0IRQ1_9BACL</name>
<dbReference type="Pfam" id="PF11967">
    <property type="entry name" value="RecO_N"/>
    <property type="match status" value="1"/>
</dbReference>
<organism evidence="9 10">
    <name type="scientific">Tumebacillus avium</name>
    <dbReference type="NCBI Taxonomy" id="1903704"/>
    <lineage>
        <taxon>Bacteria</taxon>
        <taxon>Bacillati</taxon>
        <taxon>Bacillota</taxon>
        <taxon>Bacilli</taxon>
        <taxon>Bacillales</taxon>
        <taxon>Alicyclobacillaceae</taxon>
        <taxon>Tumebacillus</taxon>
    </lineage>
</organism>
<keyword evidence="5 7" id="KW-0234">DNA repair</keyword>
<evidence type="ECO:0000256" key="4">
    <source>
        <dbReference type="ARBA" id="ARBA00023172"/>
    </source>
</evidence>
<evidence type="ECO:0000256" key="7">
    <source>
        <dbReference type="HAMAP-Rule" id="MF_00201"/>
    </source>
</evidence>
<dbReference type="Pfam" id="PF02565">
    <property type="entry name" value="RecO_C"/>
    <property type="match status" value="1"/>
</dbReference>
<dbReference type="SUPFAM" id="SSF50249">
    <property type="entry name" value="Nucleic acid-binding proteins"/>
    <property type="match status" value="1"/>
</dbReference>
<evidence type="ECO:0000259" key="8">
    <source>
        <dbReference type="Pfam" id="PF11967"/>
    </source>
</evidence>
<feature type="domain" description="DNA replication/recombination mediator RecO N-terminal" evidence="8">
    <location>
        <begin position="3"/>
        <end position="79"/>
    </location>
</feature>
<accession>A0A1Y0IRQ1</accession>
<dbReference type="InterPro" id="IPR003717">
    <property type="entry name" value="RecO"/>
</dbReference>
<comment type="similarity">
    <text evidence="1 7">Belongs to the RecO family.</text>
</comment>
<dbReference type="InterPro" id="IPR037278">
    <property type="entry name" value="ARFGAP/RecO"/>
</dbReference>
<keyword evidence="3 7" id="KW-0227">DNA damage</keyword>
<gene>
    <name evidence="7" type="primary">recO</name>
    <name evidence="9" type="ORF">CBW65_14230</name>
</gene>
<sequence>MKKVEAIVLRTVDYGESNKILTLLSDTQGKIGAMARGAKKPQSQLSSVSQPFAYGTYMIAIGEGRGMGTIIQAELNESFRAIREDLFKAAYASYVVELADRFVEEREPSQGVFLLVLTLLSHLEDGKDPEIVVRLCEMKMLDLAGIRPELYHCAHCFQPVEQALRFSIMHGGPLCGNCHSSDERAIWIKPVTLKLLRTFQAMDVRRLGEVNVGDDVRRQLGKVLKHYIDEYSGVTFKSRAFLEQLHKYDL</sequence>
<evidence type="ECO:0000313" key="10">
    <source>
        <dbReference type="Proteomes" id="UP000195437"/>
    </source>
</evidence>
<protein>
    <recommendedName>
        <fullName evidence="2 7">DNA repair protein RecO</fullName>
    </recommendedName>
    <alternativeName>
        <fullName evidence="6 7">Recombination protein O</fullName>
    </alternativeName>
</protein>
<dbReference type="NCBIfam" id="TIGR00613">
    <property type="entry name" value="reco"/>
    <property type="match status" value="1"/>
</dbReference>